<evidence type="ECO:0000256" key="3">
    <source>
        <dbReference type="ARBA" id="ARBA00005641"/>
    </source>
</evidence>
<evidence type="ECO:0000259" key="12">
    <source>
        <dbReference type="Pfam" id="PF00150"/>
    </source>
</evidence>
<keyword evidence="14" id="KW-1185">Reference proteome</keyword>
<comment type="similarity">
    <text evidence="3 10">Belongs to the glycosyl hydrolase 5 (cellulase A) family.</text>
</comment>
<dbReference type="EMBL" id="JAJTJA010000014">
    <property type="protein sequence ID" value="KAH8690034.1"/>
    <property type="molecule type" value="Genomic_DNA"/>
</dbReference>
<evidence type="ECO:0000313" key="14">
    <source>
        <dbReference type="Proteomes" id="UP001201262"/>
    </source>
</evidence>
<dbReference type="GeneID" id="70251494"/>
<dbReference type="PANTHER" id="PTHR31451">
    <property type="match status" value="1"/>
</dbReference>
<keyword evidence="7 10" id="KW-0378">Hydrolase</keyword>
<keyword evidence="6 11" id="KW-0732">Signal</keyword>
<dbReference type="FunFam" id="3.20.20.80:FF:000076">
    <property type="entry name" value="Mannan endo-1,4-beta-mannosidase A"/>
    <property type="match status" value="1"/>
</dbReference>
<evidence type="ECO:0000313" key="13">
    <source>
        <dbReference type="EMBL" id="KAH8690034.1"/>
    </source>
</evidence>
<comment type="caution">
    <text evidence="13">The sequence shown here is derived from an EMBL/GenBank/DDBJ whole genome shotgun (WGS) entry which is preliminary data.</text>
</comment>
<accession>A0AAD4KK07</accession>
<evidence type="ECO:0000256" key="2">
    <source>
        <dbReference type="ARBA" id="ARBA00004613"/>
    </source>
</evidence>
<keyword evidence="9 10" id="KW-0326">Glycosidase</keyword>
<evidence type="ECO:0000256" key="8">
    <source>
        <dbReference type="ARBA" id="ARBA00023277"/>
    </source>
</evidence>
<keyword evidence="5" id="KW-0964">Secreted</keyword>
<feature type="domain" description="Glycoside hydrolase family 5" evidence="12">
    <location>
        <begin position="93"/>
        <end position="350"/>
    </location>
</feature>
<dbReference type="EC" id="3.2.1.78" evidence="4"/>
<evidence type="ECO:0000256" key="5">
    <source>
        <dbReference type="ARBA" id="ARBA00022525"/>
    </source>
</evidence>
<evidence type="ECO:0000256" key="9">
    <source>
        <dbReference type="ARBA" id="ARBA00023295"/>
    </source>
</evidence>
<proteinExistence type="inferred from homology"/>
<sequence>MKISTLLAIPSLAFLTLSQPTILRTQLRSVPSIRSQSQIAESNGSHASTSGTSFVIGGKKGYYAGTNSYWISFLTNNDDVDLVMGHLQTSGLKVLRVWGFNDVNTKPAKGTVWFQLLQNGKATINTGADGLQRLDYVVKSAEAHGIKLIINFVNNWSDYGGMPAYVKNYGGTQTGWYTNTAAQAAYQHYIKTVVSRYTRSSAIFAWELANEPRCSGCHTSVITNWVKKTSKFIKSLDSTHMVAIGSEGMGLATDSDGSYPFGYSEGNDFEATLAISTVDFGTIHMYPDQWSESDSWGTTWIQAHGKACSKAGKPCLLEEYGSSSFCSVEQPWQSAARTSLAGDLFWQWGDQLSTGKSPNDEYSVWYKSSDYTCLVTDHISQIGS</sequence>
<feature type="chain" id="PRO_5042122718" description="mannan endo-1,4-beta-mannosidase" evidence="11">
    <location>
        <begin position="19"/>
        <end position="384"/>
    </location>
</feature>
<reference evidence="13" key="1">
    <citation type="submission" date="2021-12" db="EMBL/GenBank/DDBJ databases">
        <title>Convergent genome expansion in fungi linked to evolution of root-endophyte symbiosis.</title>
        <authorList>
            <consortium name="DOE Joint Genome Institute"/>
            <person name="Ke Y.-H."/>
            <person name="Bonito G."/>
            <person name="Liao H.-L."/>
            <person name="Looney B."/>
            <person name="Rojas-Flechas A."/>
            <person name="Nash J."/>
            <person name="Hameed K."/>
            <person name="Schadt C."/>
            <person name="Martin F."/>
            <person name="Crous P.W."/>
            <person name="Miettinen O."/>
            <person name="Magnuson J.K."/>
            <person name="Labbe J."/>
            <person name="Jacobson D."/>
            <person name="Doktycz M.J."/>
            <person name="Veneault-Fourrey C."/>
            <person name="Kuo A."/>
            <person name="Mondo S."/>
            <person name="Calhoun S."/>
            <person name="Riley R."/>
            <person name="Ohm R."/>
            <person name="LaButti K."/>
            <person name="Andreopoulos B."/>
            <person name="Pangilinan J."/>
            <person name="Nolan M."/>
            <person name="Tritt A."/>
            <person name="Clum A."/>
            <person name="Lipzen A."/>
            <person name="Daum C."/>
            <person name="Barry K."/>
            <person name="Grigoriev I.V."/>
            <person name="Vilgalys R."/>
        </authorList>
    </citation>
    <scope>NUCLEOTIDE SEQUENCE</scope>
    <source>
        <strain evidence="13">PMI_201</strain>
    </source>
</reference>
<comment type="catalytic activity">
    <reaction evidence="1">
        <text>Random hydrolysis of (1-&gt;4)-beta-D-mannosidic linkages in mannans, galactomannans and glucomannans.</text>
        <dbReference type="EC" id="3.2.1.78"/>
    </reaction>
</comment>
<dbReference type="GO" id="GO:0016985">
    <property type="term" value="F:mannan endo-1,4-beta-mannosidase activity"/>
    <property type="evidence" value="ECO:0007669"/>
    <property type="project" value="UniProtKB-EC"/>
</dbReference>
<dbReference type="RefSeq" id="XP_046066317.1">
    <property type="nucleotide sequence ID" value="XM_046221207.1"/>
</dbReference>
<gene>
    <name evidence="13" type="ORF">BGW36DRAFT_432995</name>
</gene>
<evidence type="ECO:0000256" key="10">
    <source>
        <dbReference type="RuleBase" id="RU361153"/>
    </source>
</evidence>
<dbReference type="Pfam" id="PF00150">
    <property type="entry name" value="Cellulase"/>
    <property type="match status" value="1"/>
</dbReference>
<evidence type="ECO:0000256" key="7">
    <source>
        <dbReference type="ARBA" id="ARBA00022801"/>
    </source>
</evidence>
<evidence type="ECO:0000256" key="6">
    <source>
        <dbReference type="ARBA" id="ARBA00022729"/>
    </source>
</evidence>
<dbReference type="AlphaFoldDB" id="A0AAD4KK07"/>
<name>A0AAD4KK07_9EURO</name>
<dbReference type="GO" id="GO:0005576">
    <property type="term" value="C:extracellular region"/>
    <property type="evidence" value="ECO:0007669"/>
    <property type="project" value="UniProtKB-SubCell"/>
</dbReference>
<evidence type="ECO:0000256" key="11">
    <source>
        <dbReference type="SAM" id="SignalP"/>
    </source>
</evidence>
<dbReference type="PANTHER" id="PTHR31451:SF39">
    <property type="entry name" value="MANNAN ENDO-1,4-BETA-MANNOSIDASE 1"/>
    <property type="match status" value="1"/>
</dbReference>
<organism evidence="13 14">
    <name type="scientific">Talaromyces proteolyticus</name>
    <dbReference type="NCBI Taxonomy" id="1131652"/>
    <lineage>
        <taxon>Eukaryota</taxon>
        <taxon>Fungi</taxon>
        <taxon>Dikarya</taxon>
        <taxon>Ascomycota</taxon>
        <taxon>Pezizomycotina</taxon>
        <taxon>Eurotiomycetes</taxon>
        <taxon>Eurotiomycetidae</taxon>
        <taxon>Eurotiales</taxon>
        <taxon>Trichocomaceae</taxon>
        <taxon>Talaromyces</taxon>
        <taxon>Talaromyces sect. Bacilispori</taxon>
    </lineage>
</organism>
<dbReference type="InterPro" id="IPR045053">
    <property type="entry name" value="MAN-like"/>
</dbReference>
<dbReference type="GO" id="GO:0046355">
    <property type="term" value="P:mannan catabolic process"/>
    <property type="evidence" value="ECO:0007669"/>
    <property type="project" value="UniProtKB-ARBA"/>
</dbReference>
<dbReference type="Proteomes" id="UP001201262">
    <property type="component" value="Unassembled WGS sequence"/>
</dbReference>
<dbReference type="SUPFAM" id="SSF51445">
    <property type="entry name" value="(Trans)glycosidases"/>
    <property type="match status" value="1"/>
</dbReference>
<comment type="subcellular location">
    <subcellularLocation>
        <location evidence="2">Secreted</location>
    </subcellularLocation>
</comment>
<dbReference type="Gene3D" id="3.20.20.80">
    <property type="entry name" value="Glycosidases"/>
    <property type="match status" value="1"/>
</dbReference>
<evidence type="ECO:0000256" key="4">
    <source>
        <dbReference type="ARBA" id="ARBA00012706"/>
    </source>
</evidence>
<dbReference type="InterPro" id="IPR017853">
    <property type="entry name" value="GH"/>
</dbReference>
<dbReference type="InterPro" id="IPR001547">
    <property type="entry name" value="Glyco_hydro_5"/>
</dbReference>
<keyword evidence="8" id="KW-0119">Carbohydrate metabolism</keyword>
<feature type="signal peptide" evidence="11">
    <location>
        <begin position="1"/>
        <end position="18"/>
    </location>
</feature>
<protein>
    <recommendedName>
        <fullName evidence="4">mannan endo-1,4-beta-mannosidase</fullName>
        <ecNumber evidence="4">3.2.1.78</ecNumber>
    </recommendedName>
</protein>
<evidence type="ECO:0000256" key="1">
    <source>
        <dbReference type="ARBA" id="ARBA00001678"/>
    </source>
</evidence>